<keyword evidence="3" id="KW-1185">Reference proteome</keyword>
<dbReference type="AlphaFoldDB" id="A0A2J6SA66"/>
<evidence type="ECO:0000313" key="2">
    <source>
        <dbReference type="EMBL" id="PMD47652.1"/>
    </source>
</evidence>
<dbReference type="Proteomes" id="UP000235786">
    <property type="component" value="Unassembled WGS sequence"/>
</dbReference>
<feature type="signal peptide" evidence="1">
    <location>
        <begin position="1"/>
        <end position="19"/>
    </location>
</feature>
<name>A0A2J6SA66_HYAVF</name>
<evidence type="ECO:0008006" key="4">
    <source>
        <dbReference type="Google" id="ProtNLM"/>
    </source>
</evidence>
<proteinExistence type="predicted"/>
<evidence type="ECO:0000256" key="1">
    <source>
        <dbReference type="SAM" id="SignalP"/>
    </source>
</evidence>
<accession>A0A2J6SA66</accession>
<organism evidence="2 3">
    <name type="scientific">Hyaloscypha variabilis (strain UAMH 11265 / GT02V1 / F)</name>
    <name type="common">Meliniomyces variabilis</name>
    <dbReference type="NCBI Taxonomy" id="1149755"/>
    <lineage>
        <taxon>Eukaryota</taxon>
        <taxon>Fungi</taxon>
        <taxon>Dikarya</taxon>
        <taxon>Ascomycota</taxon>
        <taxon>Pezizomycotina</taxon>
        <taxon>Leotiomycetes</taxon>
        <taxon>Helotiales</taxon>
        <taxon>Hyaloscyphaceae</taxon>
        <taxon>Hyaloscypha</taxon>
        <taxon>Hyaloscypha variabilis</taxon>
    </lineage>
</organism>
<evidence type="ECO:0000313" key="3">
    <source>
        <dbReference type="Proteomes" id="UP000235786"/>
    </source>
</evidence>
<dbReference type="OrthoDB" id="10337693at2759"/>
<keyword evidence="1" id="KW-0732">Signal</keyword>
<feature type="chain" id="PRO_5014357377" description="ShKT domain-containing protein" evidence="1">
    <location>
        <begin position="20"/>
        <end position="78"/>
    </location>
</feature>
<protein>
    <recommendedName>
        <fullName evidence="4">ShKT domain-containing protein</fullName>
    </recommendedName>
</protein>
<dbReference type="EMBL" id="KZ613938">
    <property type="protein sequence ID" value="PMD47652.1"/>
    <property type="molecule type" value="Genomic_DNA"/>
</dbReference>
<reference evidence="2 3" key="1">
    <citation type="submission" date="2016-04" db="EMBL/GenBank/DDBJ databases">
        <title>A degradative enzymes factory behind the ericoid mycorrhizal symbiosis.</title>
        <authorList>
            <consortium name="DOE Joint Genome Institute"/>
            <person name="Martino E."/>
            <person name="Morin E."/>
            <person name="Grelet G."/>
            <person name="Kuo A."/>
            <person name="Kohler A."/>
            <person name="Daghino S."/>
            <person name="Barry K."/>
            <person name="Choi C."/>
            <person name="Cichocki N."/>
            <person name="Clum A."/>
            <person name="Copeland A."/>
            <person name="Hainaut M."/>
            <person name="Haridas S."/>
            <person name="Labutti K."/>
            <person name="Lindquist E."/>
            <person name="Lipzen A."/>
            <person name="Khouja H.-R."/>
            <person name="Murat C."/>
            <person name="Ohm R."/>
            <person name="Olson A."/>
            <person name="Spatafora J."/>
            <person name="Veneault-Fourrey C."/>
            <person name="Henrissat B."/>
            <person name="Grigoriev I."/>
            <person name="Martin F."/>
            <person name="Perotto S."/>
        </authorList>
    </citation>
    <scope>NUCLEOTIDE SEQUENCE [LARGE SCALE GENOMIC DNA]</scope>
    <source>
        <strain evidence="2 3">F</strain>
    </source>
</reference>
<gene>
    <name evidence="2" type="ORF">L207DRAFT_576420</name>
</gene>
<sequence length="78" mass="8762">MKFTNFLTILTVVVTLASASPFPDQAKYAKALGVIESRGDGTDSEPKYQRFEECMRKHSFFQVVRVCMSISDKTCMAC</sequence>